<dbReference type="Pfam" id="PF02517">
    <property type="entry name" value="Rce1-like"/>
    <property type="match status" value="1"/>
</dbReference>
<feature type="transmembrane region" description="Helical" evidence="1">
    <location>
        <begin position="291"/>
        <end position="311"/>
    </location>
</feature>
<feature type="transmembrane region" description="Helical" evidence="1">
    <location>
        <begin position="154"/>
        <end position="174"/>
    </location>
</feature>
<evidence type="ECO:0000313" key="3">
    <source>
        <dbReference type="EMBL" id="MBE9080290.1"/>
    </source>
</evidence>
<feature type="transmembrane region" description="Helical" evidence="1">
    <location>
        <begin position="35"/>
        <end position="55"/>
    </location>
</feature>
<feature type="domain" description="CAAX prenyl protease 2/Lysostaphin resistance protein A-like" evidence="2">
    <location>
        <begin position="164"/>
        <end position="261"/>
    </location>
</feature>
<dbReference type="Proteomes" id="UP000636505">
    <property type="component" value="Unassembled WGS sequence"/>
</dbReference>
<dbReference type="RefSeq" id="WP_193912088.1">
    <property type="nucleotide sequence ID" value="NZ_JADEXG010000098.1"/>
</dbReference>
<keyword evidence="3" id="KW-0645">Protease</keyword>
<feature type="transmembrane region" description="Helical" evidence="1">
    <location>
        <begin position="75"/>
        <end position="105"/>
    </location>
</feature>
<feature type="transmembrane region" description="Helical" evidence="1">
    <location>
        <begin position="195"/>
        <end position="215"/>
    </location>
</feature>
<comment type="caution">
    <text evidence="3">The sequence shown here is derived from an EMBL/GenBank/DDBJ whole genome shotgun (WGS) entry which is preliminary data.</text>
</comment>
<proteinExistence type="predicted"/>
<feature type="transmembrane region" description="Helical" evidence="1">
    <location>
        <begin position="221"/>
        <end position="245"/>
    </location>
</feature>
<keyword evidence="3" id="KW-0378">Hydrolase</keyword>
<keyword evidence="3" id="KW-0482">Metalloprotease</keyword>
<gene>
    <name evidence="3" type="ORF">IQ241_23880</name>
</gene>
<keyword evidence="1" id="KW-1133">Transmembrane helix</keyword>
<evidence type="ECO:0000313" key="4">
    <source>
        <dbReference type="Proteomes" id="UP000636505"/>
    </source>
</evidence>
<accession>A0A8J7AC21</accession>
<evidence type="ECO:0000259" key="2">
    <source>
        <dbReference type="Pfam" id="PF02517"/>
    </source>
</evidence>
<dbReference type="GO" id="GO:0080120">
    <property type="term" value="P:CAAX-box protein maturation"/>
    <property type="evidence" value="ECO:0007669"/>
    <property type="project" value="UniProtKB-ARBA"/>
</dbReference>
<keyword evidence="1" id="KW-0812">Transmembrane</keyword>
<reference evidence="3" key="1">
    <citation type="submission" date="2020-10" db="EMBL/GenBank/DDBJ databases">
        <authorList>
            <person name="Castelo-Branco R."/>
            <person name="Eusebio N."/>
            <person name="Adriana R."/>
            <person name="Vieira A."/>
            <person name="Brugerolle De Fraissinette N."/>
            <person name="Rezende De Castro R."/>
            <person name="Schneider M.P."/>
            <person name="Vasconcelos V."/>
            <person name="Leao P.N."/>
        </authorList>
    </citation>
    <scope>NUCLEOTIDE SEQUENCE</scope>
    <source>
        <strain evidence="3">LEGE 07310</strain>
    </source>
</reference>
<sequence length="332" mass="36537">MKMQNTERTEGIIAEAKKITYVEVARWGKHRGWRYVLGLVVIFFVGLVVNGIATPRIAFLLGGQEALAAFNRLDYAALGLVGGFVAFRASFPFFLAGMLIAVTLVHQRHPRTLVTAREKISWRRVGHGFVAWFVPVWLIAGLGQYFFYPDTFSFNFDLTTFALFVPIALIFVAIQTTTEELFFRGYVVQGASIVWSNRVFLALVPAVIFALAHLLNPEASAGGWLTVFFNYFLVPGLVWTVVSLIDGTTELAIGVHFANNIGGNLLMGVAGSGVTGSGVTAPTLFTVSEFHATYTALSMLVVVPVFLAIAYKVFKRDGVSEPFFQSHQKGHR</sequence>
<dbReference type="GO" id="GO:0008237">
    <property type="term" value="F:metallopeptidase activity"/>
    <property type="evidence" value="ECO:0007669"/>
    <property type="project" value="UniProtKB-KW"/>
</dbReference>
<dbReference type="GO" id="GO:0004175">
    <property type="term" value="F:endopeptidase activity"/>
    <property type="evidence" value="ECO:0007669"/>
    <property type="project" value="UniProtKB-ARBA"/>
</dbReference>
<dbReference type="AlphaFoldDB" id="A0A8J7AC21"/>
<protein>
    <submittedName>
        <fullName evidence="3">CPBP family intramembrane metalloprotease</fullName>
    </submittedName>
</protein>
<feature type="transmembrane region" description="Helical" evidence="1">
    <location>
        <begin position="265"/>
        <end position="285"/>
    </location>
</feature>
<keyword evidence="4" id="KW-1185">Reference proteome</keyword>
<feature type="transmembrane region" description="Helical" evidence="1">
    <location>
        <begin position="125"/>
        <end position="148"/>
    </location>
</feature>
<evidence type="ECO:0000256" key="1">
    <source>
        <dbReference type="SAM" id="Phobius"/>
    </source>
</evidence>
<dbReference type="EMBL" id="JADEXG010000098">
    <property type="protein sequence ID" value="MBE9080290.1"/>
    <property type="molecule type" value="Genomic_DNA"/>
</dbReference>
<name>A0A8J7AC21_9CYAN</name>
<organism evidence="3 4">
    <name type="scientific">Vasconcelosia minhoensis LEGE 07310</name>
    <dbReference type="NCBI Taxonomy" id="915328"/>
    <lineage>
        <taxon>Bacteria</taxon>
        <taxon>Bacillati</taxon>
        <taxon>Cyanobacteriota</taxon>
        <taxon>Cyanophyceae</taxon>
        <taxon>Nodosilineales</taxon>
        <taxon>Cymatolegaceae</taxon>
        <taxon>Vasconcelosia</taxon>
        <taxon>Vasconcelosia minhoensis</taxon>
    </lineage>
</organism>
<keyword evidence="1" id="KW-0472">Membrane</keyword>
<dbReference type="InterPro" id="IPR003675">
    <property type="entry name" value="Rce1/LyrA-like_dom"/>
</dbReference>